<feature type="domain" description="Calcium uniporter protein C-terminal" evidence="10">
    <location>
        <begin position="19"/>
        <end position="75"/>
    </location>
</feature>
<protein>
    <recommendedName>
        <fullName evidence="10">Calcium uniporter protein C-terminal domain-containing protein</fullName>
    </recommendedName>
</protein>
<evidence type="ECO:0000256" key="2">
    <source>
        <dbReference type="ARBA" id="ARBA00005653"/>
    </source>
</evidence>
<keyword evidence="7" id="KW-1133">Transmembrane helix</keyword>
<organism evidence="11 12">
    <name type="scientific">Brassica napus</name>
    <name type="common">Rape</name>
    <dbReference type="NCBI Taxonomy" id="3708"/>
    <lineage>
        <taxon>Eukaryota</taxon>
        <taxon>Viridiplantae</taxon>
        <taxon>Streptophyta</taxon>
        <taxon>Embryophyta</taxon>
        <taxon>Tracheophyta</taxon>
        <taxon>Spermatophyta</taxon>
        <taxon>Magnoliopsida</taxon>
        <taxon>eudicotyledons</taxon>
        <taxon>Gunneridae</taxon>
        <taxon>Pentapetalae</taxon>
        <taxon>rosids</taxon>
        <taxon>malvids</taxon>
        <taxon>Brassicales</taxon>
        <taxon>Brassicaceae</taxon>
        <taxon>Brassiceae</taxon>
        <taxon>Brassica</taxon>
    </lineage>
</organism>
<evidence type="ECO:0000259" key="10">
    <source>
        <dbReference type="Pfam" id="PF04678"/>
    </source>
</evidence>
<evidence type="ECO:0000313" key="12">
    <source>
        <dbReference type="Proteomes" id="UP000824890"/>
    </source>
</evidence>
<keyword evidence="8" id="KW-0406">Ion transport</keyword>
<keyword evidence="5" id="KW-0812">Transmembrane</keyword>
<name>A0ABQ7YV08_BRANA</name>
<accession>A0ABQ7YV08</accession>
<comment type="similarity">
    <text evidence="2">Belongs to the MCU (TC 1.A.77) family.</text>
</comment>
<dbReference type="InterPro" id="IPR039055">
    <property type="entry name" value="MCU_fam"/>
</dbReference>
<evidence type="ECO:0000256" key="9">
    <source>
        <dbReference type="ARBA" id="ARBA00023136"/>
    </source>
</evidence>
<evidence type="ECO:0000256" key="1">
    <source>
        <dbReference type="ARBA" id="ARBA00004141"/>
    </source>
</evidence>
<keyword evidence="4" id="KW-0109">Calcium transport</keyword>
<keyword evidence="9" id="KW-0472">Membrane</keyword>
<evidence type="ECO:0000256" key="4">
    <source>
        <dbReference type="ARBA" id="ARBA00022568"/>
    </source>
</evidence>
<comment type="caution">
    <text evidence="11">The sequence shown here is derived from an EMBL/GenBank/DDBJ whole genome shotgun (WGS) entry which is preliminary data.</text>
</comment>
<gene>
    <name evidence="11" type="ORF">HID58_078778</name>
</gene>
<keyword evidence="3" id="KW-0813">Transport</keyword>
<evidence type="ECO:0000256" key="3">
    <source>
        <dbReference type="ARBA" id="ARBA00022448"/>
    </source>
</evidence>
<keyword evidence="6" id="KW-0106">Calcium</keyword>
<dbReference type="Proteomes" id="UP000824890">
    <property type="component" value="Unassembled WGS sequence"/>
</dbReference>
<evidence type="ECO:0000256" key="8">
    <source>
        <dbReference type="ARBA" id="ARBA00023065"/>
    </source>
</evidence>
<sequence>MENVTKSIEGLLPLPQIRNPNDPRRKELKELEAINKVIDQKSHSLVRRELQAGHGYMILQTALFMWLTFWELTWDRKLMEAQDFDAGRYDELKKLFNPKPSSACVSKILGAIQN</sequence>
<dbReference type="PANTHER" id="PTHR13462">
    <property type="entry name" value="CALCIUM UNIPORTER PROTEIN, MITOCHONDRIAL"/>
    <property type="match status" value="1"/>
</dbReference>
<proteinExistence type="inferred from homology"/>
<keyword evidence="12" id="KW-1185">Reference proteome</keyword>
<reference evidence="11 12" key="1">
    <citation type="submission" date="2021-05" db="EMBL/GenBank/DDBJ databases">
        <title>Genome Assembly of Synthetic Allotetraploid Brassica napus Reveals Homoeologous Exchanges between Subgenomes.</title>
        <authorList>
            <person name="Davis J.T."/>
        </authorList>
    </citation>
    <scope>NUCLEOTIDE SEQUENCE [LARGE SCALE GENOMIC DNA]</scope>
    <source>
        <strain evidence="12">cv. Da-Ae</strain>
        <tissue evidence="11">Seedling</tissue>
    </source>
</reference>
<evidence type="ECO:0000256" key="5">
    <source>
        <dbReference type="ARBA" id="ARBA00022692"/>
    </source>
</evidence>
<evidence type="ECO:0000313" key="11">
    <source>
        <dbReference type="EMBL" id="KAH0871756.1"/>
    </source>
</evidence>
<evidence type="ECO:0000256" key="7">
    <source>
        <dbReference type="ARBA" id="ARBA00022989"/>
    </source>
</evidence>
<dbReference type="Pfam" id="PF04678">
    <property type="entry name" value="MCU"/>
    <property type="match status" value="1"/>
</dbReference>
<comment type="subcellular location">
    <subcellularLocation>
        <location evidence="1">Membrane</location>
        <topology evidence="1">Multi-pass membrane protein</topology>
    </subcellularLocation>
</comment>
<dbReference type="PANTHER" id="PTHR13462:SF31">
    <property type="entry name" value="CALCIUM UNIPORTER PROTEIN 1, MITOCHONDRIAL"/>
    <property type="match status" value="1"/>
</dbReference>
<evidence type="ECO:0000256" key="6">
    <source>
        <dbReference type="ARBA" id="ARBA00022837"/>
    </source>
</evidence>
<dbReference type="EMBL" id="JAGKQM010000017">
    <property type="protein sequence ID" value="KAH0871756.1"/>
    <property type="molecule type" value="Genomic_DNA"/>
</dbReference>
<dbReference type="InterPro" id="IPR006769">
    <property type="entry name" value="MCU_C"/>
</dbReference>